<keyword evidence="4" id="KW-0347">Helicase</keyword>
<evidence type="ECO:0000313" key="5">
    <source>
        <dbReference type="Proteomes" id="UP001409291"/>
    </source>
</evidence>
<evidence type="ECO:0000256" key="1">
    <source>
        <dbReference type="ARBA" id="ARBA00022801"/>
    </source>
</evidence>
<keyword evidence="5" id="KW-1185">Reference proteome</keyword>
<dbReference type="SUPFAM" id="SSF52540">
    <property type="entry name" value="P-loop containing nucleoside triphosphate hydrolases"/>
    <property type="match status" value="2"/>
</dbReference>
<dbReference type="Gene3D" id="3.40.50.10810">
    <property type="entry name" value="Tandem AAA-ATPase domain"/>
    <property type="match status" value="1"/>
</dbReference>
<dbReference type="Gene3D" id="3.40.50.300">
    <property type="entry name" value="P-loop containing nucleotide triphosphate hydrolases"/>
    <property type="match status" value="1"/>
</dbReference>
<dbReference type="RefSeq" id="WP_346580412.1">
    <property type="nucleotide sequence ID" value="NZ_JBDJNQ010000001.1"/>
</dbReference>
<gene>
    <name evidence="4" type="ORF">ABE541_01295</name>
</gene>
<dbReference type="CDD" id="cd18793">
    <property type="entry name" value="SF2_C_SNF"/>
    <property type="match status" value="1"/>
</dbReference>
<dbReference type="SMART" id="SM00490">
    <property type="entry name" value="HELICc"/>
    <property type="match status" value="1"/>
</dbReference>
<keyword evidence="4" id="KW-0547">Nucleotide-binding</keyword>
<dbReference type="GO" id="GO:0004386">
    <property type="term" value="F:helicase activity"/>
    <property type="evidence" value="ECO:0007669"/>
    <property type="project" value="UniProtKB-KW"/>
</dbReference>
<feature type="domain" description="Helicase C-terminal" evidence="3">
    <location>
        <begin position="958"/>
        <end position="1109"/>
    </location>
</feature>
<feature type="domain" description="Helicase ATP-binding" evidence="2">
    <location>
        <begin position="671"/>
        <end position="830"/>
    </location>
</feature>
<comment type="caution">
    <text evidence="4">The sequence shown here is derived from an EMBL/GenBank/DDBJ whole genome shotgun (WGS) entry which is preliminary data.</text>
</comment>
<dbReference type="EMBL" id="JBDJNQ010000001">
    <property type="protein sequence ID" value="MEN5375886.1"/>
    <property type="molecule type" value="Genomic_DNA"/>
</dbReference>
<dbReference type="SMART" id="SM00487">
    <property type="entry name" value="DEXDc"/>
    <property type="match status" value="1"/>
</dbReference>
<dbReference type="InterPro" id="IPR027417">
    <property type="entry name" value="P-loop_NTPase"/>
</dbReference>
<keyword evidence="4" id="KW-0067">ATP-binding</keyword>
<dbReference type="GO" id="GO:0016787">
    <property type="term" value="F:hydrolase activity"/>
    <property type="evidence" value="ECO:0007669"/>
    <property type="project" value="UniProtKB-KW"/>
</dbReference>
<dbReference type="Proteomes" id="UP001409291">
    <property type="component" value="Unassembled WGS sequence"/>
</dbReference>
<dbReference type="Pfam" id="PF00176">
    <property type="entry name" value="SNF2-rel_dom"/>
    <property type="match status" value="1"/>
</dbReference>
<dbReference type="EC" id="3.6.4.-" evidence="4"/>
<evidence type="ECO:0000313" key="4">
    <source>
        <dbReference type="EMBL" id="MEN5375886.1"/>
    </source>
</evidence>
<protein>
    <submittedName>
        <fullName evidence="4">DEAD/DEAH box helicase</fullName>
        <ecNumber evidence="4">3.6.4.-</ecNumber>
    </submittedName>
</protein>
<dbReference type="PROSITE" id="PS51194">
    <property type="entry name" value="HELICASE_CTER"/>
    <property type="match status" value="1"/>
</dbReference>
<dbReference type="PROSITE" id="PS51192">
    <property type="entry name" value="HELICASE_ATP_BIND_1"/>
    <property type="match status" value="1"/>
</dbReference>
<dbReference type="InterPro" id="IPR000330">
    <property type="entry name" value="SNF2_N"/>
</dbReference>
<dbReference type="InterPro" id="IPR001650">
    <property type="entry name" value="Helicase_C-like"/>
</dbReference>
<sequence length="1119" mass="130299">MYTKDVLPPGSDDFHQFRFSDIHFNNENRYSFYSWMSNLSDSNAPIRILTLKKNEGHFSILSLGISYDIIVVYDTPVLSLLCNCSESEEFCIHQKLVLNEIFKNDQVYLFFSDHAYQNYLTKIAVKYGIEDEQQLEDYFEIQWIDGVVKTIKKQVNLLDLSQDILNTATNPDLKRNNKELEQLSNILVLKEHKYYKHPQVLLYRATRAKNGSLKNPIQQLSCEDMIWKSKDITESQFFTALHFLGQNTIEESKQQITAFKKLIKNPLGLEIYQHDKSLSQTIGANSLTQITLRELPKTIRIDIDRVGRFFTVRSSIQIAGQDHALQQLPLVFDYFIQLQQHFYFIEHAQILALFKLFNTTADHLIVHQSKFEGFNKDFLVAMEEIVEVNYLHIPKANSKQIKEQQFYNDTESIIYLEESGDYINLIPTMRYADVEVPVRSRRSIFGFDKNGQKFLVKRDLEAELKIISLIIKQHPYFQEQLDEDFQHFYLHRKHFLELDWFLNVFEDWRNHHISIIGFNEIKANKFNSFKGKIAIHVLSGQNWFNVNVDLQFGKSKGSLKNLQKAIRNKSKFITLDDGTQGILPEEWLHKFEQFFLAGEIIDDSHLQIAETNYTAIDQYFEEQWLSQIAKERLEEIKSKIRNIDQVKPVILSKDFIGELRNYQHDGLNWLNFLDEFNFGGCLADDMGLGKTIQVIAFILDQRKKVKNNCNLLVLPTTLIFNWKNELEKFAPSIKVLILQGADRQKNTFGFDQYDLILVSYHNLLTDINHLKKYTFNYIFLDESQQIKNPESQRYQAVTKLSSRNRIVITGTPIENSTMDLFAQLSFANPGLLGSKKYFKDVYTTPIDGFSNKKRLEELQRKVKPFILRRTKTEVAKELPAKNEIVLYCEMKPAQRHIYDTYEKEFREFISVKDGDEIRKSPMHVLKGLTKLRQICNSTKLLKTDDLSVEQDACKIEMLIEQVLDKSPYQKIIIFSQFVSMLNLIETALAKHDIKVLKLTGQTRDRQHIVTQFQENEAQRVILISLKAGGTGLNLTAASLVYLVDPWWNPAVEAQAIDRAFRIGQAKDVTAIRLICPDTVEDKIMKLQANKTAIADNIISSTYNPIADFMNKERLLSLFQ</sequence>
<accession>A0ABV0BMB9</accession>
<dbReference type="PANTHER" id="PTHR10799">
    <property type="entry name" value="SNF2/RAD54 HELICASE FAMILY"/>
    <property type="match status" value="1"/>
</dbReference>
<dbReference type="InterPro" id="IPR038718">
    <property type="entry name" value="SNF2-like_sf"/>
</dbReference>
<dbReference type="InterPro" id="IPR014001">
    <property type="entry name" value="Helicase_ATP-bd"/>
</dbReference>
<keyword evidence="1 4" id="KW-0378">Hydrolase</keyword>
<evidence type="ECO:0000259" key="2">
    <source>
        <dbReference type="PROSITE" id="PS51192"/>
    </source>
</evidence>
<organism evidence="4 5">
    <name type="scientific">Sphingobacterium kitahiroshimense</name>
    <dbReference type="NCBI Taxonomy" id="470446"/>
    <lineage>
        <taxon>Bacteria</taxon>
        <taxon>Pseudomonadati</taxon>
        <taxon>Bacteroidota</taxon>
        <taxon>Sphingobacteriia</taxon>
        <taxon>Sphingobacteriales</taxon>
        <taxon>Sphingobacteriaceae</taxon>
        <taxon>Sphingobacterium</taxon>
    </lineage>
</organism>
<proteinExistence type="predicted"/>
<name>A0ABV0BMB9_9SPHI</name>
<reference evidence="4 5" key="1">
    <citation type="submission" date="2024-04" db="EMBL/GenBank/DDBJ databases">
        <title>WGS of bacteria from Torrens River.</title>
        <authorList>
            <person name="Wyrsch E.R."/>
            <person name="Drigo B."/>
        </authorList>
    </citation>
    <scope>NUCLEOTIDE SEQUENCE [LARGE SCALE GENOMIC DNA]</scope>
    <source>
        <strain evidence="4 5">TWI391</strain>
    </source>
</reference>
<dbReference type="InterPro" id="IPR049730">
    <property type="entry name" value="SNF2/RAD54-like_C"/>
</dbReference>
<evidence type="ECO:0000259" key="3">
    <source>
        <dbReference type="PROSITE" id="PS51194"/>
    </source>
</evidence>
<dbReference type="Pfam" id="PF00271">
    <property type="entry name" value="Helicase_C"/>
    <property type="match status" value="1"/>
</dbReference>